<dbReference type="PANTHER" id="PTHR31637">
    <property type="entry name" value="2,3-BISPHOSPHOGLYCERATE-INDEPENDENT PHOSPHOGLYCERATE MUTASE"/>
    <property type="match status" value="1"/>
</dbReference>
<dbReference type="Gene3D" id="3.40.720.10">
    <property type="entry name" value="Alkaline Phosphatase, subunit A"/>
    <property type="match status" value="1"/>
</dbReference>
<dbReference type="GO" id="GO:0005829">
    <property type="term" value="C:cytosol"/>
    <property type="evidence" value="ECO:0007669"/>
    <property type="project" value="TreeGrafter"/>
</dbReference>
<evidence type="ECO:0000259" key="1">
    <source>
        <dbReference type="Pfam" id="PF01676"/>
    </source>
</evidence>
<dbReference type="InterPro" id="IPR017850">
    <property type="entry name" value="Alkaline_phosphatase_core_sf"/>
</dbReference>
<dbReference type="GO" id="GO:0030145">
    <property type="term" value="F:manganese ion binding"/>
    <property type="evidence" value="ECO:0007669"/>
    <property type="project" value="TreeGrafter"/>
</dbReference>
<sequence length="141" mass="15009">MSALEVTNKVVEAINSNTYDLIILNYANGDMVGHTGKMRAAVDAVATVDKCVGRVVDTMRGRGGITLITADHGNCECMVDETTGEPLTAHTTNVVPFIMVSEKYRDAKLKSGKLADISPTVLELAGLEVPPEMTGQSLLSK</sequence>
<evidence type="ECO:0000313" key="2">
    <source>
        <dbReference type="EMBL" id="MPN30259.1"/>
    </source>
</evidence>
<dbReference type="SUPFAM" id="SSF53649">
    <property type="entry name" value="Alkaline phosphatase-like"/>
    <property type="match status" value="1"/>
</dbReference>
<dbReference type="InterPro" id="IPR006124">
    <property type="entry name" value="Metalloenzyme"/>
</dbReference>
<protein>
    <submittedName>
        <fullName evidence="2">2,3-bisphosphoglycerate-independent phosphoglycerate mutase</fullName>
        <ecNumber evidence="2">5.4.2.12</ecNumber>
    </submittedName>
</protein>
<organism evidence="2">
    <name type="scientific">bioreactor metagenome</name>
    <dbReference type="NCBI Taxonomy" id="1076179"/>
    <lineage>
        <taxon>unclassified sequences</taxon>
        <taxon>metagenomes</taxon>
        <taxon>ecological metagenomes</taxon>
    </lineage>
</organism>
<keyword evidence="2" id="KW-0413">Isomerase</keyword>
<dbReference type="GO" id="GO:0006007">
    <property type="term" value="P:glucose catabolic process"/>
    <property type="evidence" value="ECO:0007669"/>
    <property type="project" value="InterPro"/>
</dbReference>
<dbReference type="EC" id="5.4.2.12" evidence="2"/>
<gene>
    <name evidence="2" type="primary">gpmI_42</name>
    <name evidence="2" type="ORF">SDC9_177722</name>
</gene>
<comment type="caution">
    <text evidence="2">The sequence shown here is derived from an EMBL/GenBank/DDBJ whole genome shotgun (WGS) entry which is preliminary data.</text>
</comment>
<dbReference type="InterPro" id="IPR005995">
    <property type="entry name" value="Pgm_bpd_ind"/>
</dbReference>
<dbReference type="AlphaFoldDB" id="A0A645GWW1"/>
<reference evidence="2" key="1">
    <citation type="submission" date="2019-08" db="EMBL/GenBank/DDBJ databases">
        <authorList>
            <person name="Kucharzyk K."/>
            <person name="Murdoch R.W."/>
            <person name="Higgins S."/>
            <person name="Loffler F."/>
        </authorList>
    </citation>
    <scope>NUCLEOTIDE SEQUENCE</scope>
</reference>
<dbReference type="EMBL" id="VSSQ01081309">
    <property type="protein sequence ID" value="MPN30259.1"/>
    <property type="molecule type" value="Genomic_DNA"/>
</dbReference>
<proteinExistence type="predicted"/>
<dbReference type="PANTHER" id="PTHR31637:SF0">
    <property type="entry name" value="2,3-BISPHOSPHOGLYCERATE-INDEPENDENT PHOSPHOGLYCERATE MUTASE"/>
    <property type="match status" value="1"/>
</dbReference>
<name>A0A645GWW1_9ZZZZ</name>
<feature type="domain" description="Metalloenzyme" evidence="1">
    <location>
        <begin position="1"/>
        <end position="128"/>
    </location>
</feature>
<accession>A0A645GWW1</accession>
<dbReference type="GO" id="GO:0004619">
    <property type="term" value="F:phosphoglycerate mutase activity"/>
    <property type="evidence" value="ECO:0007669"/>
    <property type="project" value="UniProtKB-EC"/>
</dbReference>
<dbReference type="Pfam" id="PF01676">
    <property type="entry name" value="Metalloenzyme"/>
    <property type="match status" value="1"/>
</dbReference>